<name>A0A150HKV5_9GAMM</name>
<gene>
    <name evidence="1" type="ORF">AVENLUH5627_03206</name>
</gene>
<dbReference type="AlphaFoldDB" id="A0A150HKV5"/>
<proteinExistence type="predicted"/>
<comment type="caution">
    <text evidence="1">The sequence shown here is derived from an EMBL/GenBank/DDBJ whole genome shotgun (WGS) entry which is preliminary data.</text>
</comment>
<evidence type="ECO:0000313" key="2">
    <source>
        <dbReference type="Proteomes" id="UP000075680"/>
    </source>
</evidence>
<dbReference type="RefSeq" id="WP_061519689.1">
    <property type="nucleotide sequence ID" value="NZ_JRUE01000239.1"/>
</dbReference>
<dbReference type="EMBL" id="JRUE01000239">
    <property type="protein sequence ID" value="KXZ63813.1"/>
    <property type="molecule type" value="Genomic_DNA"/>
</dbReference>
<accession>A0A150HKV5</accession>
<dbReference type="PATRIC" id="fig|52133.18.peg.3285"/>
<sequence length="150" mass="17290">MNEFDLKIRYPHQTGRNDADHLGAFDIETILKKFDEVAWRQQLVRQLQLDGASTSFIVTDERSGQTIRIILDAFAKTQHLEFKLESNIPVLIAKKDVFGLLTRKTKDSISFKHLTQSRAKEYLLAFMNGEIAELETLYRENLSKLMKSAS</sequence>
<evidence type="ECO:0000313" key="1">
    <source>
        <dbReference type="EMBL" id="KXZ63813.1"/>
    </source>
</evidence>
<dbReference type="Proteomes" id="UP000075680">
    <property type="component" value="Unassembled WGS sequence"/>
</dbReference>
<protein>
    <submittedName>
        <fullName evidence="1">Uncharacterized protein</fullName>
    </submittedName>
</protein>
<organism evidence="1 2">
    <name type="scientific">Acinetobacter venetianus</name>
    <dbReference type="NCBI Taxonomy" id="52133"/>
    <lineage>
        <taxon>Bacteria</taxon>
        <taxon>Pseudomonadati</taxon>
        <taxon>Pseudomonadota</taxon>
        <taxon>Gammaproteobacteria</taxon>
        <taxon>Moraxellales</taxon>
        <taxon>Moraxellaceae</taxon>
        <taxon>Acinetobacter</taxon>
    </lineage>
</organism>
<reference evidence="1 2" key="1">
    <citation type="journal article" date="2016" name="Sci. Rep.">
        <title>Genomic and phenotypic characterization of the species Acinetobacter venetianus.</title>
        <authorList>
            <person name="Fondi M."/>
            <person name="Maida I."/>
            <person name="Perrin E."/>
            <person name="Orlandini V."/>
            <person name="La Torre L."/>
            <person name="Bosi E."/>
            <person name="Negroni A."/>
            <person name="Zanaroli G."/>
            <person name="Fava F."/>
            <person name="Decorosi F."/>
            <person name="Giovannetti L."/>
            <person name="Viti C."/>
            <person name="Vaneechoutte M."/>
            <person name="Dijkshoorn L."/>
            <person name="Fani R."/>
        </authorList>
    </citation>
    <scope>NUCLEOTIDE SEQUENCE [LARGE SCALE GENOMIC DNA]</scope>
    <source>
        <strain evidence="1 2">LUH5627</strain>
    </source>
</reference>